<keyword evidence="2" id="KW-1185">Reference proteome</keyword>
<evidence type="ECO:0000313" key="1">
    <source>
        <dbReference type="EMBL" id="CAK0908611.1"/>
    </source>
</evidence>
<dbReference type="EMBL" id="CAUYUJ010022048">
    <property type="protein sequence ID" value="CAK0908611.1"/>
    <property type="molecule type" value="Genomic_DNA"/>
</dbReference>
<reference evidence="1" key="1">
    <citation type="submission" date="2023-10" db="EMBL/GenBank/DDBJ databases">
        <authorList>
            <person name="Chen Y."/>
            <person name="Shah S."/>
            <person name="Dougan E. K."/>
            <person name="Thang M."/>
            <person name="Chan C."/>
        </authorList>
    </citation>
    <scope>NUCLEOTIDE SEQUENCE [LARGE SCALE GENOMIC DNA]</scope>
</reference>
<protein>
    <submittedName>
        <fullName evidence="1">Uncharacterized protein</fullName>
    </submittedName>
</protein>
<sequence>MGSGSARAMGAPKVSEAASEDVLPWEAAVAELPGRRLTAEMRGLHGQRLKELKKLEAAADVTTALKTGLASRRAWLVWLSILCLCLAHTLLRPGGDSEGAPRRLGELVTDLFTLEQRPGLPESNEAPKGSQRMSQQIHVSVNVRLLDGAFIRKKAESVQTARTVGVCEVYSVIAFIREVAHFAIDEWREAEFGGIDSRGLVDPSSVVQDPCAAAARRRRHTVGHGRDRLNGCGESSFKLLEALYPISATALTSSALECKDYETQCRVASVIADSEVLLVDEWSVSRE</sequence>
<comment type="caution">
    <text evidence="1">The sequence shown here is derived from an EMBL/GenBank/DDBJ whole genome shotgun (WGS) entry which is preliminary data.</text>
</comment>
<accession>A0ABN9Y7J7</accession>
<evidence type="ECO:0000313" key="2">
    <source>
        <dbReference type="Proteomes" id="UP001189429"/>
    </source>
</evidence>
<proteinExistence type="predicted"/>
<organism evidence="1 2">
    <name type="scientific">Prorocentrum cordatum</name>
    <dbReference type="NCBI Taxonomy" id="2364126"/>
    <lineage>
        <taxon>Eukaryota</taxon>
        <taxon>Sar</taxon>
        <taxon>Alveolata</taxon>
        <taxon>Dinophyceae</taxon>
        <taxon>Prorocentrales</taxon>
        <taxon>Prorocentraceae</taxon>
        <taxon>Prorocentrum</taxon>
    </lineage>
</organism>
<name>A0ABN9Y7J7_9DINO</name>
<dbReference type="Proteomes" id="UP001189429">
    <property type="component" value="Unassembled WGS sequence"/>
</dbReference>
<gene>
    <name evidence="1" type="ORF">PCOR1329_LOCUS83241</name>
</gene>